<evidence type="ECO:0000313" key="2">
    <source>
        <dbReference type="EMBL" id="OLP85108.1"/>
    </source>
</evidence>
<accession>A0A1Q9CQ96</accession>
<dbReference type="OrthoDB" id="420158at2759"/>
<evidence type="ECO:0000313" key="3">
    <source>
        <dbReference type="Proteomes" id="UP000186817"/>
    </source>
</evidence>
<feature type="coiled-coil region" evidence="1">
    <location>
        <begin position="107"/>
        <end position="155"/>
    </location>
</feature>
<reference evidence="2 3" key="1">
    <citation type="submission" date="2016-02" db="EMBL/GenBank/DDBJ databases">
        <title>Genome analysis of coral dinoflagellate symbionts highlights evolutionary adaptations to a symbiotic lifestyle.</title>
        <authorList>
            <person name="Aranda M."/>
            <person name="Li Y."/>
            <person name="Liew Y.J."/>
            <person name="Baumgarten S."/>
            <person name="Simakov O."/>
            <person name="Wilson M."/>
            <person name="Piel J."/>
            <person name="Ashoor H."/>
            <person name="Bougouffa S."/>
            <person name="Bajic V.B."/>
            <person name="Ryu T."/>
            <person name="Ravasi T."/>
            <person name="Bayer T."/>
            <person name="Micklem G."/>
            <person name="Kim H."/>
            <person name="Bhak J."/>
            <person name="Lajeunesse T.C."/>
            <person name="Voolstra C.R."/>
        </authorList>
    </citation>
    <scope>NUCLEOTIDE SEQUENCE [LARGE SCALE GENOMIC DNA]</scope>
    <source>
        <strain evidence="2 3">CCMP2467</strain>
    </source>
</reference>
<sequence length="561" mass="62471">MGLTTGVIQAILAAKAKAKAKKAIAKMALTGAAAKGTLNEGVGMGCAPSAGCTKVSEPLKPREGSLLKVVGKRTRQLAMQEAEAHPTGGCLIPLSEIDSFDSGEAAKSTAQTDLSRLQEENAFLAAQLLQANTEMQALRERLHEQDQAAARKIQKAWRNFCDEQAICAIFGRGWQSMMPWRALEIDYCKHYREGGCGLQYLLEAMGGFRDIRKGFAFIREAGPAENSDGQFTSWTEEQVNHPNGPLFKWDKGTIKEFLHCLADKGSQANTIRDWPLTLKSFTPWALNTIFAPILPRILEHAVILIGKSEVGKSPTAYTLTNLASAFWLLQKGRENETPSFQSCSHLDYFRKERGRPTKPRVFDNGNFNLESPASVKAVTEVTGFDKKTMARWNASSYEKNQLFVVCSNPTKPALPPQTNSDTVSFEAFYKLVRPSFHKDFDEEDLMGVFKRSVRIVFTDMGIYVRSPGTHRDPIKRVAWRDKDFGVVSLAARPTLSAYLKGHLQQLPPNHAEDMQWSLNLLQAALDGEEVPLCYTVTGNEFSTGKKYLDFWQYHSLLRGHP</sequence>
<evidence type="ECO:0000256" key="1">
    <source>
        <dbReference type="SAM" id="Coils"/>
    </source>
</evidence>
<keyword evidence="1" id="KW-0175">Coiled coil</keyword>
<name>A0A1Q9CQ96_SYMMI</name>
<dbReference type="Proteomes" id="UP000186817">
    <property type="component" value="Unassembled WGS sequence"/>
</dbReference>
<organism evidence="2 3">
    <name type="scientific">Symbiodinium microadriaticum</name>
    <name type="common">Dinoflagellate</name>
    <name type="synonym">Zooxanthella microadriatica</name>
    <dbReference type="NCBI Taxonomy" id="2951"/>
    <lineage>
        <taxon>Eukaryota</taxon>
        <taxon>Sar</taxon>
        <taxon>Alveolata</taxon>
        <taxon>Dinophyceae</taxon>
        <taxon>Suessiales</taxon>
        <taxon>Symbiodiniaceae</taxon>
        <taxon>Symbiodinium</taxon>
    </lineage>
</organism>
<gene>
    <name evidence="2" type="ORF">AK812_SmicGene33944</name>
</gene>
<keyword evidence="3" id="KW-1185">Reference proteome</keyword>
<protein>
    <submittedName>
        <fullName evidence="2">Uncharacterized protein</fullName>
    </submittedName>
</protein>
<comment type="caution">
    <text evidence="2">The sequence shown here is derived from an EMBL/GenBank/DDBJ whole genome shotgun (WGS) entry which is preliminary data.</text>
</comment>
<proteinExistence type="predicted"/>
<dbReference type="AlphaFoldDB" id="A0A1Q9CQ96"/>
<dbReference type="EMBL" id="LSRX01000996">
    <property type="protein sequence ID" value="OLP85108.1"/>
    <property type="molecule type" value="Genomic_DNA"/>
</dbReference>